<dbReference type="PANTHER" id="PTHR14359:SF6">
    <property type="entry name" value="PHOSPHOPANTOTHENOYLCYSTEINE DECARBOXYLASE"/>
    <property type="match status" value="1"/>
</dbReference>
<accession>A0ABW0ZGD5</accession>
<feature type="region of interest" description="Phosphopantothenate--cysteine ligase" evidence="3">
    <location>
        <begin position="201"/>
        <end position="418"/>
    </location>
</feature>
<comment type="function">
    <text evidence="3">Catalyzes two sequential steps in the biosynthesis of coenzyme A. In the first step cysteine is conjugated to 4'-phosphopantothenate to form 4-phosphopantothenoylcysteine. In the second step the latter compound is decarboxylated to form 4'-phosphopantotheine.</text>
</comment>
<dbReference type="PANTHER" id="PTHR14359">
    <property type="entry name" value="HOMO-OLIGOMERIC FLAVIN CONTAINING CYS DECARBOXYLASE FAMILY"/>
    <property type="match status" value="1"/>
</dbReference>
<name>A0ABW0ZGD5_9ACTN</name>
<keyword evidence="1 3" id="KW-0210">Decarboxylase</keyword>
<protein>
    <recommendedName>
        <fullName evidence="3">Coenzyme A biosynthesis bifunctional protein CoaBC</fullName>
    </recommendedName>
    <alternativeName>
        <fullName evidence="3">DNA/pantothenate metabolism flavoprotein</fullName>
    </alternativeName>
    <alternativeName>
        <fullName evidence="3">Phosphopantothenoylcysteine synthetase/decarboxylase</fullName>
        <shortName evidence="3">PPCS-PPCDC</shortName>
    </alternativeName>
    <domain>
        <recommendedName>
            <fullName evidence="3">Phosphopantothenoylcysteine decarboxylase</fullName>
            <shortName evidence="3">PPC decarboxylase</shortName>
            <shortName evidence="3">PPC-DC</shortName>
            <ecNumber evidence="3">4.1.1.36</ecNumber>
        </recommendedName>
        <alternativeName>
            <fullName evidence="3">CoaC</fullName>
        </alternativeName>
    </domain>
    <domain>
        <recommendedName>
            <fullName evidence="3">Phosphopantothenate--cysteine ligase</fullName>
            <ecNumber evidence="3">6.3.2.5</ecNumber>
        </recommendedName>
        <alternativeName>
            <fullName evidence="3">CoaB</fullName>
        </alternativeName>
        <alternativeName>
            <fullName evidence="3">Phosphopantothenoylcysteine synthetase</fullName>
            <shortName evidence="3">PPC synthetase</shortName>
            <shortName evidence="3">PPC-S</shortName>
        </alternativeName>
    </domain>
</protein>
<feature type="binding site" evidence="3">
    <location>
        <position position="359"/>
    </location>
    <ligand>
        <name>CTP</name>
        <dbReference type="ChEBI" id="CHEBI:37563"/>
    </ligand>
</feature>
<evidence type="ECO:0000259" key="5">
    <source>
        <dbReference type="Pfam" id="PF02441"/>
    </source>
</evidence>
<feature type="binding site" evidence="3">
    <location>
        <begin position="317"/>
        <end position="320"/>
    </location>
    <ligand>
        <name>CTP</name>
        <dbReference type="ChEBI" id="CHEBI:37563"/>
    </ligand>
</feature>
<comment type="function">
    <text evidence="4">Catalyzes two steps in the biosynthesis of coenzyme A. In the first step cysteine is conjugated to 4'-phosphopantothenate to form 4-phosphopantothenoylcysteine, in the latter compound is decarboxylated to form 4'-phosphopantotheine.</text>
</comment>
<keyword evidence="3" id="KW-0460">Magnesium</keyword>
<keyword evidence="3 4" id="KW-0436">Ligase</keyword>
<dbReference type="EC" id="4.1.1.36" evidence="3"/>
<comment type="similarity">
    <text evidence="3 4">In the N-terminal section; belongs to the HFCD (homo-oligomeric flavin containing Cys decarboxylase) superfamily.</text>
</comment>
<dbReference type="InterPro" id="IPR007085">
    <property type="entry name" value="DNA/pantothenate-metab_flavo_C"/>
</dbReference>
<keyword evidence="3" id="KW-0479">Metal-binding</keyword>
<comment type="similarity">
    <text evidence="3 4">In the C-terminal section; belongs to the PPC synthetase family.</text>
</comment>
<comment type="cofactor">
    <cofactor evidence="3">
        <name>Mg(2+)</name>
        <dbReference type="ChEBI" id="CHEBI:18420"/>
    </cofactor>
</comment>
<sequence>MAVVEEPRTPRVVLGVSGGIAAYKGCELLRRFTESGHDVTVVPTASALAFVGAPTWAALSGKPVSAEVWTDVHQVPHVRIGQTADLVVVAPATADLIARAAHGLADDLLTNTLLTARCPVVLAPAMHTEMWEHPATTANVATLRSRGVVVIEPAEGRLTGADTGKGRLPDPDEIFELARDVLARAATAGASGVADLAGRHVVVSAGGTRERLDPVRFLGNRSSGRQGYALARAAAARGAEVTLVAANVTLPDPAGVKVVRVESTAELRDAVLSAAAAADAVVMAAAPADFRPLTESDVKIKKSDDGSAPTITLQQNPDILRELSTQRPHPGAVIVGFAAETGDATGSVIDLARAKLARKGCDLLVVNDVSGGAVFGSTDNEAVILGADGSALEVPHGSKSALAHLIWDQVVSRMVLQQ</sequence>
<dbReference type="NCBIfam" id="TIGR00521">
    <property type="entry name" value="coaBC_dfp"/>
    <property type="match status" value="1"/>
</dbReference>
<feature type="binding site" evidence="3">
    <location>
        <position position="355"/>
    </location>
    <ligand>
        <name>CTP</name>
        <dbReference type="ChEBI" id="CHEBI:37563"/>
    </ligand>
</feature>
<dbReference type="HAMAP" id="MF_02225">
    <property type="entry name" value="CoaBC"/>
    <property type="match status" value="1"/>
</dbReference>
<keyword evidence="2 3" id="KW-0456">Lyase</keyword>
<feature type="binding site" evidence="3">
    <location>
        <position position="289"/>
    </location>
    <ligand>
        <name>CTP</name>
        <dbReference type="ChEBI" id="CHEBI:37563"/>
    </ligand>
</feature>
<dbReference type="GO" id="GO:0004633">
    <property type="term" value="F:phosphopantothenoylcysteine decarboxylase activity"/>
    <property type="evidence" value="ECO:0007669"/>
    <property type="project" value="UniProtKB-EC"/>
</dbReference>
<dbReference type="InterPro" id="IPR036551">
    <property type="entry name" value="Flavin_trans-like"/>
</dbReference>
<feature type="binding site" evidence="3">
    <location>
        <position position="299"/>
    </location>
    <ligand>
        <name>CTP</name>
        <dbReference type="ChEBI" id="CHEBI:37563"/>
    </ligand>
</feature>
<evidence type="ECO:0000313" key="8">
    <source>
        <dbReference type="Proteomes" id="UP001596072"/>
    </source>
</evidence>
<dbReference type="SUPFAM" id="SSF52507">
    <property type="entry name" value="Homo-oligomeric flavin-containing Cys decarboxylases, HFCD"/>
    <property type="match status" value="1"/>
</dbReference>
<comment type="caution">
    <text evidence="7">The sequence shown here is derived from an EMBL/GenBank/DDBJ whole genome shotgun (WGS) entry which is preliminary data.</text>
</comment>
<dbReference type="SUPFAM" id="SSF102645">
    <property type="entry name" value="CoaB-like"/>
    <property type="match status" value="1"/>
</dbReference>
<dbReference type="EC" id="6.3.2.5" evidence="3"/>
<dbReference type="Pfam" id="PF04127">
    <property type="entry name" value="DFP"/>
    <property type="match status" value="1"/>
</dbReference>
<keyword evidence="3 4" id="KW-0285">Flavoprotein</keyword>
<feature type="domain" description="Flavoprotein" evidence="5">
    <location>
        <begin position="11"/>
        <end position="180"/>
    </location>
</feature>
<comment type="catalytic activity">
    <reaction evidence="3 4">
        <text>N-[(R)-4-phosphopantothenoyl]-L-cysteine + H(+) = (R)-4'-phosphopantetheine + CO2</text>
        <dbReference type="Rhea" id="RHEA:16793"/>
        <dbReference type="ChEBI" id="CHEBI:15378"/>
        <dbReference type="ChEBI" id="CHEBI:16526"/>
        <dbReference type="ChEBI" id="CHEBI:59458"/>
        <dbReference type="ChEBI" id="CHEBI:61723"/>
        <dbReference type="EC" id="4.1.1.36"/>
    </reaction>
</comment>
<keyword evidence="3 4" id="KW-0288">FMN</keyword>
<dbReference type="Gene3D" id="3.40.50.1950">
    <property type="entry name" value="Flavin prenyltransferase-like"/>
    <property type="match status" value="1"/>
</dbReference>
<dbReference type="RefSeq" id="WP_378527294.1">
    <property type="nucleotide sequence ID" value="NZ_JBHSNS010000007.1"/>
</dbReference>
<feature type="binding site" evidence="3">
    <location>
        <position position="337"/>
    </location>
    <ligand>
        <name>CTP</name>
        <dbReference type="ChEBI" id="CHEBI:37563"/>
    </ligand>
</feature>
<dbReference type="Proteomes" id="UP001596072">
    <property type="component" value="Unassembled WGS sequence"/>
</dbReference>
<dbReference type="InterPro" id="IPR005252">
    <property type="entry name" value="CoaBC"/>
</dbReference>
<dbReference type="EMBL" id="JBHSNS010000007">
    <property type="protein sequence ID" value="MFC5730071.1"/>
    <property type="molecule type" value="Genomic_DNA"/>
</dbReference>
<evidence type="ECO:0000313" key="7">
    <source>
        <dbReference type="EMBL" id="MFC5730071.1"/>
    </source>
</evidence>
<comment type="cofactor">
    <cofactor evidence="3">
        <name>FMN</name>
        <dbReference type="ChEBI" id="CHEBI:58210"/>
    </cofactor>
    <text evidence="3">Binds 1 FMN per subunit.</text>
</comment>
<dbReference type="Gene3D" id="3.40.50.10300">
    <property type="entry name" value="CoaB-like"/>
    <property type="match status" value="1"/>
</dbReference>
<comment type="caution">
    <text evidence="3">Lacks conserved residue(s) required for the propagation of feature annotation.</text>
</comment>
<dbReference type="InterPro" id="IPR035929">
    <property type="entry name" value="CoaB-like_sf"/>
</dbReference>
<proteinExistence type="inferred from homology"/>
<dbReference type="GO" id="GO:0004632">
    <property type="term" value="F:phosphopantothenate--cysteine ligase activity"/>
    <property type="evidence" value="ECO:0007669"/>
    <property type="project" value="UniProtKB-EC"/>
</dbReference>
<evidence type="ECO:0000259" key="6">
    <source>
        <dbReference type="Pfam" id="PF04127"/>
    </source>
</evidence>
<evidence type="ECO:0000256" key="3">
    <source>
        <dbReference type="HAMAP-Rule" id="MF_02225"/>
    </source>
</evidence>
<keyword evidence="8" id="KW-1185">Reference proteome</keyword>
<dbReference type="InterPro" id="IPR003382">
    <property type="entry name" value="Flavoprotein"/>
</dbReference>
<evidence type="ECO:0000256" key="4">
    <source>
        <dbReference type="RuleBase" id="RU364078"/>
    </source>
</evidence>
<feature type="region of interest" description="Phosphopantothenoylcysteine decarboxylase" evidence="3">
    <location>
        <begin position="1"/>
        <end position="200"/>
    </location>
</feature>
<comment type="pathway">
    <text evidence="3 4">Cofactor biosynthesis; coenzyme A biosynthesis; CoA from (R)-pantothenate: step 2/5.</text>
</comment>
<organism evidence="7 8">
    <name type="scientific">Nocardioides vastitatis</name>
    <dbReference type="NCBI Taxonomy" id="2568655"/>
    <lineage>
        <taxon>Bacteria</taxon>
        <taxon>Bacillati</taxon>
        <taxon>Actinomycetota</taxon>
        <taxon>Actinomycetes</taxon>
        <taxon>Propionibacteriales</taxon>
        <taxon>Nocardioidaceae</taxon>
        <taxon>Nocardioides</taxon>
    </lineage>
</organism>
<comment type="pathway">
    <text evidence="3 4">Cofactor biosynthesis; coenzyme A biosynthesis; CoA from (R)-pantothenate: step 3/5.</text>
</comment>
<comment type="catalytic activity">
    <reaction evidence="3 4">
        <text>(R)-4'-phosphopantothenate + L-cysteine + CTP = N-[(R)-4-phosphopantothenoyl]-L-cysteine + CMP + diphosphate + H(+)</text>
        <dbReference type="Rhea" id="RHEA:19397"/>
        <dbReference type="ChEBI" id="CHEBI:10986"/>
        <dbReference type="ChEBI" id="CHEBI:15378"/>
        <dbReference type="ChEBI" id="CHEBI:33019"/>
        <dbReference type="ChEBI" id="CHEBI:35235"/>
        <dbReference type="ChEBI" id="CHEBI:37563"/>
        <dbReference type="ChEBI" id="CHEBI:59458"/>
        <dbReference type="ChEBI" id="CHEBI:60377"/>
        <dbReference type="EC" id="6.3.2.5"/>
    </reaction>
</comment>
<evidence type="ECO:0000256" key="1">
    <source>
        <dbReference type="ARBA" id="ARBA00022793"/>
    </source>
</evidence>
<feature type="domain" description="DNA/pantothenate metabolism flavoprotein C-terminal" evidence="6">
    <location>
        <begin position="196"/>
        <end position="412"/>
    </location>
</feature>
<dbReference type="Pfam" id="PF02441">
    <property type="entry name" value="Flavoprotein"/>
    <property type="match status" value="1"/>
</dbReference>
<evidence type="ECO:0000256" key="2">
    <source>
        <dbReference type="ARBA" id="ARBA00023239"/>
    </source>
</evidence>
<gene>
    <name evidence="3 7" type="primary">coaBC</name>
    <name evidence="7" type="ORF">ACFPQB_14185</name>
</gene>
<reference evidence="8" key="1">
    <citation type="journal article" date="2019" name="Int. J. Syst. Evol. Microbiol.">
        <title>The Global Catalogue of Microorganisms (GCM) 10K type strain sequencing project: providing services to taxonomists for standard genome sequencing and annotation.</title>
        <authorList>
            <consortium name="The Broad Institute Genomics Platform"/>
            <consortium name="The Broad Institute Genome Sequencing Center for Infectious Disease"/>
            <person name="Wu L."/>
            <person name="Ma J."/>
        </authorList>
    </citation>
    <scope>NUCLEOTIDE SEQUENCE [LARGE SCALE GENOMIC DNA]</scope>
    <source>
        <strain evidence="8">YIM 94188</strain>
    </source>
</reference>
<keyword evidence="3" id="KW-0511">Multifunctional enzyme</keyword>